<name>A0AAN8I370_9EURO</name>
<evidence type="ECO:0000256" key="11">
    <source>
        <dbReference type="SAM" id="Coils"/>
    </source>
</evidence>
<evidence type="ECO:0000256" key="9">
    <source>
        <dbReference type="ARBA" id="ARBA00025687"/>
    </source>
</evidence>
<comment type="caution">
    <text evidence="13">The sequence shown here is derived from an EMBL/GenBank/DDBJ whole genome shotgun (WGS) entry which is preliminary data.</text>
</comment>
<dbReference type="Pfam" id="PF11221">
    <property type="entry name" value="Med21"/>
    <property type="match status" value="1"/>
</dbReference>
<keyword evidence="14" id="KW-1185">Reference proteome</keyword>
<comment type="subcellular location">
    <subcellularLocation>
        <location evidence="1 10">Nucleus</location>
    </subcellularLocation>
</comment>
<keyword evidence="6 10" id="KW-0010">Activator</keyword>
<evidence type="ECO:0000256" key="8">
    <source>
        <dbReference type="ARBA" id="ARBA00023242"/>
    </source>
</evidence>
<dbReference type="Gene3D" id="6.10.280.10">
    <property type="entry name" value="Mediator complex, subunit Med21"/>
    <property type="match status" value="1"/>
</dbReference>
<gene>
    <name evidence="13" type="primary">srb7</name>
    <name evidence="13" type="ORF">OHC33_008915</name>
</gene>
<dbReference type="GO" id="GO:0016592">
    <property type="term" value="C:mediator complex"/>
    <property type="evidence" value="ECO:0007669"/>
    <property type="project" value="UniProtKB-UniRule"/>
</dbReference>
<evidence type="ECO:0000256" key="12">
    <source>
        <dbReference type="SAM" id="MobiDB-lite"/>
    </source>
</evidence>
<dbReference type="PANTHER" id="PTHR13381">
    <property type="entry name" value="RNA POLYMERASE II HOLOENZYME COMPONENT SRB7"/>
    <property type="match status" value="1"/>
</dbReference>
<dbReference type="EMBL" id="JAKLMC020000030">
    <property type="protein sequence ID" value="KAK5949954.1"/>
    <property type="molecule type" value="Genomic_DNA"/>
</dbReference>
<keyword evidence="5 10" id="KW-0805">Transcription regulation</keyword>
<evidence type="ECO:0000256" key="7">
    <source>
        <dbReference type="ARBA" id="ARBA00023163"/>
    </source>
</evidence>
<dbReference type="PANTHER" id="PTHR13381:SF0">
    <property type="entry name" value="MEDIATOR OF RNA POLYMERASE II TRANSCRIPTION SUBUNIT 21"/>
    <property type="match status" value="1"/>
</dbReference>
<evidence type="ECO:0000256" key="1">
    <source>
        <dbReference type="ARBA" id="ARBA00004123"/>
    </source>
</evidence>
<evidence type="ECO:0000256" key="4">
    <source>
        <dbReference type="ARBA" id="ARBA00019691"/>
    </source>
</evidence>
<sequence>MPTDVVSLLQTEVDQLMIQHFSTYSYLSQRHPLQPPREIPGLRFTSQKIDLAAPPKGLPGEEDTTKAPYPLQPQDPRTFEEAQNELAEDLILKTQQIQQLIAKLPGIDQDESQQAEDIKTLIAEVDEMEKARRAKRREMHQLVKRLDAVVGGMSKSINYSPVNGHTNGG</sequence>
<evidence type="ECO:0000313" key="14">
    <source>
        <dbReference type="Proteomes" id="UP001316803"/>
    </source>
</evidence>
<evidence type="ECO:0000256" key="5">
    <source>
        <dbReference type="ARBA" id="ARBA00023015"/>
    </source>
</evidence>
<evidence type="ECO:0000256" key="6">
    <source>
        <dbReference type="ARBA" id="ARBA00023159"/>
    </source>
</evidence>
<comment type="subunit">
    <text evidence="3 10">Component of the Mediator complex.</text>
</comment>
<comment type="similarity">
    <text evidence="2 10">Belongs to the Mediator complex subunit 21 family.</text>
</comment>
<dbReference type="SUPFAM" id="SSF140718">
    <property type="entry name" value="Mediator hinge subcomplex-like"/>
    <property type="match status" value="1"/>
</dbReference>
<comment type="function">
    <text evidence="9 10">Component of the Mediator complex, a coactivator involved in the regulated transcription of nearly all RNA polymerase II-dependent genes. Mediator functions as a bridge to convey information from gene-specific regulatory proteins to the basal RNA polymerase II transcription machinery. Mediator is recruited to promoters by direct interactions with regulatory proteins and serves as a scaffold for the assembly of a functional preinitiation complex with RNA polymerase II and the general transcription factors.</text>
</comment>
<keyword evidence="11" id="KW-0175">Coiled coil</keyword>
<dbReference type="GO" id="GO:0006357">
    <property type="term" value="P:regulation of transcription by RNA polymerase II"/>
    <property type="evidence" value="ECO:0007669"/>
    <property type="project" value="TreeGrafter"/>
</dbReference>
<keyword evidence="8 10" id="KW-0539">Nucleus</keyword>
<feature type="region of interest" description="Disordered" evidence="12">
    <location>
        <begin position="53"/>
        <end position="76"/>
    </location>
</feature>
<organism evidence="13 14">
    <name type="scientific">Knufia fluminis</name>
    <dbReference type="NCBI Taxonomy" id="191047"/>
    <lineage>
        <taxon>Eukaryota</taxon>
        <taxon>Fungi</taxon>
        <taxon>Dikarya</taxon>
        <taxon>Ascomycota</taxon>
        <taxon>Pezizomycotina</taxon>
        <taxon>Eurotiomycetes</taxon>
        <taxon>Chaetothyriomycetidae</taxon>
        <taxon>Chaetothyriales</taxon>
        <taxon>Trichomeriaceae</taxon>
        <taxon>Knufia</taxon>
    </lineage>
</organism>
<dbReference type="InterPro" id="IPR021384">
    <property type="entry name" value="Mediator_Med21"/>
</dbReference>
<feature type="coiled-coil region" evidence="11">
    <location>
        <begin position="118"/>
        <end position="145"/>
    </location>
</feature>
<dbReference type="GO" id="GO:0003712">
    <property type="term" value="F:transcription coregulator activity"/>
    <property type="evidence" value="ECO:0007669"/>
    <property type="project" value="TreeGrafter"/>
</dbReference>
<reference evidence="13 14" key="1">
    <citation type="submission" date="2022-12" db="EMBL/GenBank/DDBJ databases">
        <title>Genomic features and morphological characterization of a novel Knufia sp. strain isolated from spacecraft assembly facility.</title>
        <authorList>
            <person name="Teixeira M."/>
            <person name="Chander A.M."/>
            <person name="Stajich J.E."/>
            <person name="Venkateswaran K."/>
        </authorList>
    </citation>
    <scope>NUCLEOTIDE SEQUENCE [LARGE SCALE GENOMIC DNA]</scope>
    <source>
        <strain evidence="13 14">FJI-L2-BK-P2</strain>
    </source>
</reference>
<protein>
    <recommendedName>
        <fullName evidence="4 10">Mediator of RNA polymerase II transcription subunit 21</fullName>
    </recommendedName>
</protein>
<proteinExistence type="inferred from homology"/>
<accession>A0AAN8I370</accession>
<keyword evidence="7 10" id="KW-0804">Transcription</keyword>
<dbReference type="InterPro" id="IPR037212">
    <property type="entry name" value="Med7/Med21-like"/>
</dbReference>
<evidence type="ECO:0000313" key="13">
    <source>
        <dbReference type="EMBL" id="KAK5949954.1"/>
    </source>
</evidence>
<dbReference type="AlphaFoldDB" id="A0AAN8I370"/>
<dbReference type="Proteomes" id="UP001316803">
    <property type="component" value="Unassembled WGS sequence"/>
</dbReference>
<evidence type="ECO:0000256" key="2">
    <source>
        <dbReference type="ARBA" id="ARBA00005770"/>
    </source>
</evidence>
<evidence type="ECO:0000256" key="10">
    <source>
        <dbReference type="RuleBase" id="RU366036"/>
    </source>
</evidence>
<evidence type="ECO:0000256" key="3">
    <source>
        <dbReference type="ARBA" id="ARBA00011837"/>
    </source>
</evidence>